<accession>A0AAV8XEV4</accession>
<evidence type="ECO:0000259" key="1">
    <source>
        <dbReference type="Pfam" id="PF13843"/>
    </source>
</evidence>
<dbReference type="PANTHER" id="PTHR46599">
    <property type="entry name" value="PIGGYBAC TRANSPOSABLE ELEMENT-DERIVED PROTEIN 4"/>
    <property type="match status" value="1"/>
</dbReference>
<dbReference type="PANTHER" id="PTHR46599:SF3">
    <property type="entry name" value="PIGGYBAC TRANSPOSABLE ELEMENT-DERIVED PROTEIN 4"/>
    <property type="match status" value="1"/>
</dbReference>
<keyword evidence="3" id="KW-1185">Reference proteome</keyword>
<dbReference type="Proteomes" id="UP001162156">
    <property type="component" value="Unassembled WGS sequence"/>
</dbReference>
<gene>
    <name evidence="2" type="ORF">NQ314_011982</name>
</gene>
<sequence length="291" mass="33495">MTRNRFELLLRILHFNDNEQANPGDRLHKIQPLVDKLVTNFQDLYVPEEYVCVDEILLSFRGRLSFRQYIKAKRHKYGVKHFKICSGLGYTYNIIYAGREQGGITPEKIVDFLTSTNILEEGRTLVIDNWYISVPLATKILNSNTNVVGTIRKDRRGISKEVVNKKLKKGEVFAMENQDGLTVVNWKDSRNVMMLSTKHGAQMVQVSCKNGTFKEKLEVVDYNRGKASVDLSDRMGAYSNPLRRSLKWYRKVGFELILTTAMVNAFILYKLNSGEKKQITDLKKRCNKGSN</sequence>
<evidence type="ECO:0000313" key="2">
    <source>
        <dbReference type="EMBL" id="KAJ8937227.1"/>
    </source>
</evidence>
<organism evidence="2 3">
    <name type="scientific">Rhamnusium bicolor</name>
    <dbReference type="NCBI Taxonomy" id="1586634"/>
    <lineage>
        <taxon>Eukaryota</taxon>
        <taxon>Metazoa</taxon>
        <taxon>Ecdysozoa</taxon>
        <taxon>Arthropoda</taxon>
        <taxon>Hexapoda</taxon>
        <taxon>Insecta</taxon>
        <taxon>Pterygota</taxon>
        <taxon>Neoptera</taxon>
        <taxon>Endopterygota</taxon>
        <taxon>Coleoptera</taxon>
        <taxon>Polyphaga</taxon>
        <taxon>Cucujiformia</taxon>
        <taxon>Chrysomeloidea</taxon>
        <taxon>Cerambycidae</taxon>
        <taxon>Lepturinae</taxon>
        <taxon>Rhagiini</taxon>
        <taxon>Rhamnusium</taxon>
    </lineage>
</organism>
<reference evidence="2" key="1">
    <citation type="journal article" date="2023" name="Insect Mol. Biol.">
        <title>Genome sequencing provides insights into the evolution of gene families encoding plant cell wall-degrading enzymes in longhorned beetles.</title>
        <authorList>
            <person name="Shin N.R."/>
            <person name="Okamura Y."/>
            <person name="Kirsch R."/>
            <person name="Pauchet Y."/>
        </authorList>
    </citation>
    <scope>NUCLEOTIDE SEQUENCE</scope>
    <source>
        <strain evidence="2">RBIC_L_NR</strain>
    </source>
</reference>
<dbReference type="EMBL" id="JANEYF010003330">
    <property type="protein sequence ID" value="KAJ8937227.1"/>
    <property type="molecule type" value="Genomic_DNA"/>
</dbReference>
<name>A0AAV8XEV4_9CUCU</name>
<feature type="domain" description="PiggyBac transposable element-derived protein" evidence="1">
    <location>
        <begin position="1"/>
        <end position="266"/>
    </location>
</feature>
<proteinExistence type="predicted"/>
<comment type="caution">
    <text evidence="2">The sequence shown here is derived from an EMBL/GenBank/DDBJ whole genome shotgun (WGS) entry which is preliminary data.</text>
</comment>
<protein>
    <recommendedName>
        <fullName evidence="1">PiggyBac transposable element-derived protein domain-containing protein</fullName>
    </recommendedName>
</protein>
<dbReference type="InterPro" id="IPR029526">
    <property type="entry name" value="PGBD"/>
</dbReference>
<dbReference type="Pfam" id="PF13843">
    <property type="entry name" value="DDE_Tnp_1_7"/>
    <property type="match status" value="1"/>
</dbReference>
<dbReference type="AlphaFoldDB" id="A0AAV8XEV4"/>
<evidence type="ECO:0000313" key="3">
    <source>
        <dbReference type="Proteomes" id="UP001162156"/>
    </source>
</evidence>